<feature type="non-terminal residue" evidence="1">
    <location>
        <position position="117"/>
    </location>
</feature>
<sequence>MVCFPYSPHDLRDRPCPINVSTLTSNDNTLKQSSEQMLILLKILPFLQNNVKESLHMCMRFESKHRFFKRWASKLNFKNICKTLVQLNQRFECSHNVNGRQHPIFSNEKELGPTSEV</sequence>
<dbReference type="AlphaFoldDB" id="A0A7J5YEU5"/>
<comment type="caution">
    <text evidence="1">The sequence shown here is derived from an EMBL/GenBank/DDBJ whole genome shotgun (WGS) entry which is preliminary data.</text>
</comment>
<keyword evidence="2" id="KW-1185">Reference proteome</keyword>
<evidence type="ECO:0000313" key="2">
    <source>
        <dbReference type="Proteomes" id="UP000518266"/>
    </source>
</evidence>
<protein>
    <submittedName>
        <fullName evidence="1">Uncharacterized protein</fullName>
    </submittedName>
</protein>
<organism evidence="1 2">
    <name type="scientific">Dissostichus mawsoni</name>
    <name type="common">Antarctic cod</name>
    <dbReference type="NCBI Taxonomy" id="36200"/>
    <lineage>
        <taxon>Eukaryota</taxon>
        <taxon>Metazoa</taxon>
        <taxon>Chordata</taxon>
        <taxon>Craniata</taxon>
        <taxon>Vertebrata</taxon>
        <taxon>Euteleostomi</taxon>
        <taxon>Actinopterygii</taxon>
        <taxon>Neopterygii</taxon>
        <taxon>Teleostei</taxon>
        <taxon>Neoteleostei</taxon>
        <taxon>Acanthomorphata</taxon>
        <taxon>Eupercaria</taxon>
        <taxon>Perciformes</taxon>
        <taxon>Notothenioidei</taxon>
        <taxon>Nototheniidae</taxon>
        <taxon>Dissostichus</taxon>
    </lineage>
</organism>
<dbReference type="OrthoDB" id="8917462at2759"/>
<dbReference type="EMBL" id="JAAKFY010000013">
    <property type="protein sequence ID" value="KAF3847279.1"/>
    <property type="molecule type" value="Genomic_DNA"/>
</dbReference>
<evidence type="ECO:0000313" key="1">
    <source>
        <dbReference type="EMBL" id="KAF3847279.1"/>
    </source>
</evidence>
<gene>
    <name evidence="1" type="ORF">F7725_020307</name>
</gene>
<reference evidence="1 2" key="1">
    <citation type="submission" date="2020-03" db="EMBL/GenBank/DDBJ databases">
        <title>Dissostichus mawsoni Genome sequencing and assembly.</title>
        <authorList>
            <person name="Park H."/>
        </authorList>
    </citation>
    <scope>NUCLEOTIDE SEQUENCE [LARGE SCALE GENOMIC DNA]</scope>
    <source>
        <strain evidence="1">DM0001</strain>
        <tissue evidence="1">Muscle</tissue>
    </source>
</reference>
<dbReference type="Proteomes" id="UP000518266">
    <property type="component" value="Unassembled WGS sequence"/>
</dbReference>
<accession>A0A7J5YEU5</accession>
<proteinExistence type="predicted"/>
<name>A0A7J5YEU5_DISMA</name>